<evidence type="ECO:0000313" key="4">
    <source>
        <dbReference type="EMBL" id="HJC64558.1"/>
    </source>
</evidence>
<evidence type="ECO:0000256" key="3">
    <source>
        <dbReference type="RuleBase" id="RU000363"/>
    </source>
</evidence>
<comment type="caution">
    <text evidence="4">The sequence shown here is derived from an EMBL/GenBank/DDBJ whole genome shotgun (WGS) entry which is preliminary data.</text>
</comment>
<gene>
    <name evidence="4" type="ORF">H9753_13255</name>
</gene>
<comment type="similarity">
    <text evidence="1 3">Belongs to the short-chain dehydrogenases/reductases (SDR) family.</text>
</comment>
<dbReference type="Gene3D" id="3.40.50.720">
    <property type="entry name" value="NAD(P)-binding Rossmann-like Domain"/>
    <property type="match status" value="1"/>
</dbReference>
<dbReference type="PANTHER" id="PTHR43976">
    <property type="entry name" value="SHORT CHAIN DEHYDROGENASE"/>
    <property type="match status" value="1"/>
</dbReference>
<dbReference type="InterPro" id="IPR002347">
    <property type="entry name" value="SDR_fam"/>
</dbReference>
<dbReference type="InterPro" id="IPR036291">
    <property type="entry name" value="NAD(P)-bd_dom_sf"/>
</dbReference>
<dbReference type="AlphaFoldDB" id="A0A9D2TDB8"/>
<keyword evidence="2" id="KW-0560">Oxidoreductase</keyword>
<evidence type="ECO:0000313" key="5">
    <source>
        <dbReference type="Proteomes" id="UP000823886"/>
    </source>
</evidence>
<dbReference type="EMBL" id="DWVZ01000184">
    <property type="protein sequence ID" value="HJC64558.1"/>
    <property type="molecule type" value="Genomic_DNA"/>
</dbReference>
<organism evidence="4 5">
    <name type="scientific">Candidatus Blautia merdavium</name>
    <dbReference type="NCBI Taxonomy" id="2838494"/>
    <lineage>
        <taxon>Bacteria</taxon>
        <taxon>Bacillati</taxon>
        <taxon>Bacillota</taxon>
        <taxon>Clostridia</taxon>
        <taxon>Lachnospirales</taxon>
        <taxon>Lachnospiraceae</taxon>
        <taxon>Blautia</taxon>
    </lineage>
</organism>
<accession>A0A9D2TDB8</accession>
<reference evidence="4" key="1">
    <citation type="journal article" date="2021" name="PeerJ">
        <title>Extensive microbial diversity within the chicken gut microbiome revealed by metagenomics and culture.</title>
        <authorList>
            <person name="Gilroy R."/>
            <person name="Ravi A."/>
            <person name="Getino M."/>
            <person name="Pursley I."/>
            <person name="Horton D.L."/>
            <person name="Alikhan N.F."/>
            <person name="Baker D."/>
            <person name="Gharbi K."/>
            <person name="Hall N."/>
            <person name="Watson M."/>
            <person name="Adriaenssens E.M."/>
            <person name="Foster-Nyarko E."/>
            <person name="Jarju S."/>
            <person name="Secka A."/>
            <person name="Antonio M."/>
            <person name="Oren A."/>
            <person name="Chaudhuri R.R."/>
            <person name="La Ragione R."/>
            <person name="Hildebrand F."/>
            <person name="Pallen M.J."/>
        </authorList>
    </citation>
    <scope>NUCLEOTIDE SEQUENCE</scope>
    <source>
        <strain evidence="4">ChiBcec2-3848</strain>
    </source>
</reference>
<sequence length="281" mass="30930">MKKMKKVWFITGTGKGIGCAIANAALKAGDFVVATTRKENAFPIPKGYEDNALNLTLDVSDPNQEAYIAAAEQAVSRFGRIDILVNNAGHGRITNFEETCEENIRELFEVNFFGLMRVTRAVLPIMRRQHSGYIFNIASGAGYAPGPAAYHSSKFAVTGFSTALAFEVAPFGIKVTNVVPGMVRTNFYDKGAMCTEPDLSIPDYDAYRWQDDFMKANSNHEQAGDPEKIAKLILEVSETESAPLHLPVTADAVHTLKEWQEGISECVDQWGYKAAQTSFEE</sequence>
<dbReference type="InterPro" id="IPR051911">
    <property type="entry name" value="SDR_oxidoreductase"/>
</dbReference>
<dbReference type="Proteomes" id="UP000823886">
    <property type="component" value="Unassembled WGS sequence"/>
</dbReference>
<dbReference type="PRINTS" id="PR00081">
    <property type="entry name" value="GDHRDH"/>
</dbReference>
<dbReference type="PANTHER" id="PTHR43976:SF16">
    <property type="entry name" value="SHORT-CHAIN DEHYDROGENASE_REDUCTASE FAMILY PROTEIN"/>
    <property type="match status" value="1"/>
</dbReference>
<name>A0A9D2TDB8_9FIRM</name>
<protein>
    <submittedName>
        <fullName evidence="4">SDR family oxidoreductase</fullName>
    </submittedName>
</protein>
<dbReference type="CDD" id="cd05374">
    <property type="entry name" value="17beta-HSD-like_SDR_c"/>
    <property type="match status" value="1"/>
</dbReference>
<dbReference type="SUPFAM" id="SSF51735">
    <property type="entry name" value="NAD(P)-binding Rossmann-fold domains"/>
    <property type="match status" value="1"/>
</dbReference>
<dbReference type="PRINTS" id="PR00080">
    <property type="entry name" value="SDRFAMILY"/>
</dbReference>
<evidence type="ECO:0000256" key="2">
    <source>
        <dbReference type="ARBA" id="ARBA00023002"/>
    </source>
</evidence>
<dbReference type="GO" id="GO:0016491">
    <property type="term" value="F:oxidoreductase activity"/>
    <property type="evidence" value="ECO:0007669"/>
    <property type="project" value="UniProtKB-KW"/>
</dbReference>
<proteinExistence type="inferred from homology"/>
<evidence type="ECO:0000256" key="1">
    <source>
        <dbReference type="ARBA" id="ARBA00006484"/>
    </source>
</evidence>
<dbReference type="Pfam" id="PF00106">
    <property type="entry name" value="adh_short"/>
    <property type="match status" value="1"/>
</dbReference>
<reference evidence="4" key="2">
    <citation type="submission" date="2021-04" db="EMBL/GenBank/DDBJ databases">
        <authorList>
            <person name="Gilroy R."/>
        </authorList>
    </citation>
    <scope>NUCLEOTIDE SEQUENCE</scope>
    <source>
        <strain evidence="4">ChiBcec2-3848</strain>
    </source>
</reference>